<dbReference type="EMBL" id="JAZGQO010000004">
    <property type="protein sequence ID" value="KAK6187550.1"/>
    <property type="molecule type" value="Genomic_DNA"/>
</dbReference>
<dbReference type="SMART" id="SM00020">
    <property type="entry name" value="Tryp_SPc"/>
    <property type="match status" value="1"/>
</dbReference>
<protein>
    <recommendedName>
        <fullName evidence="8">Peptidase S1 domain-containing protein</fullName>
    </recommendedName>
</protein>
<dbReference type="PROSITE" id="PS00135">
    <property type="entry name" value="TRYPSIN_SER"/>
    <property type="match status" value="1"/>
</dbReference>
<organism evidence="9 10">
    <name type="scientific">Patella caerulea</name>
    <name type="common">Rayed Mediterranean limpet</name>
    <dbReference type="NCBI Taxonomy" id="87958"/>
    <lineage>
        <taxon>Eukaryota</taxon>
        <taxon>Metazoa</taxon>
        <taxon>Spiralia</taxon>
        <taxon>Lophotrochozoa</taxon>
        <taxon>Mollusca</taxon>
        <taxon>Gastropoda</taxon>
        <taxon>Patellogastropoda</taxon>
        <taxon>Patelloidea</taxon>
        <taxon>Patellidae</taxon>
        <taxon>Patella</taxon>
    </lineage>
</organism>
<evidence type="ECO:0000313" key="10">
    <source>
        <dbReference type="Proteomes" id="UP001347796"/>
    </source>
</evidence>
<dbReference type="AlphaFoldDB" id="A0AAN8K3W4"/>
<dbReference type="Pfam" id="PF00089">
    <property type="entry name" value="Trypsin"/>
    <property type="match status" value="1"/>
</dbReference>
<dbReference type="PROSITE" id="PS50240">
    <property type="entry name" value="TRYPSIN_DOM"/>
    <property type="match status" value="1"/>
</dbReference>
<keyword evidence="7" id="KW-0732">Signal</keyword>
<dbReference type="Gene3D" id="2.40.10.10">
    <property type="entry name" value="Trypsin-like serine proteases"/>
    <property type="match status" value="1"/>
</dbReference>
<dbReference type="InterPro" id="IPR001254">
    <property type="entry name" value="Trypsin_dom"/>
</dbReference>
<dbReference type="GO" id="GO:0006508">
    <property type="term" value="P:proteolysis"/>
    <property type="evidence" value="ECO:0007669"/>
    <property type="project" value="UniProtKB-KW"/>
</dbReference>
<dbReference type="FunFam" id="2.40.10.10:FF:000077">
    <property type="entry name" value="Predicted protein"/>
    <property type="match status" value="1"/>
</dbReference>
<name>A0AAN8K3W4_PATCE</name>
<feature type="domain" description="Peptidase S1" evidence="8">
    <location>
        <begin position="42"/>
        <end position="280"/>
    </location>
</feature>
<evidence type="ECO:0000256" key="3">
    <source>
        <dbReference type="ARBA" id="ARBA00022801"/>
    </source>
</evidence>
<evidence type="ECO:0000256" key="2">
    <source>
        <dbReference type="ARBA" id="ARBA00022670"/>
    </source>
</evidence>
<keyword evidence="10" id="KW-1185">Reference proteome</keyword>
<evidence type="ECO:0000259" key="8">
    <source>
        <dbReference type="PROSITE" id="PS50240"/>
    </source>
</evidence>
<dbReference type="CDD" id="cd00190">
    <property type="entry name" value="Tryp_SPc"/>
    <property type="match status" value="1"/>
</dbReference>
<dbReference type="InterPro" id="IPR043504">
    <property type="entry name" value="Peptidase_S1_PA_chymotrypsin"/>
</dbReference>
<gene>
    <name evidence="9" type="ORF">SNE40_005548</name>
</gene>
<dbReference type="PROSITE" id="PS00134">
    <property type="entry name" value="TRYPSIN_HIS"/>
    <property type="match status" value="1"/>
</dbReference>
<dbReference type="InterPro" id="IPR001314">
    <property type="entry name" value="Peptidase_S1A"/>
</dbReference>
<keyword evidence="3 6" id="KW-0378">Hydrolase</keyword>
<dbReference type="InterPro" id="IPR009003">
    <property type="entry name" value="Peptidase_S1_PA"/>
</dbReference>
<dbReference type="PRINTS" id="PR00722">
    <property type="entry name" value="CHYMOTRYPSIN"/>
</dbReference>
<evidence type="ECO:0000256" key="4">
    <source>
        <dbReference type="ARBA" id="ARBA00022825"/>
    </source>
</evidence>
<feature type="chain" id="PRO_5042905045" description="Peptidase S1 domain-containing protein" evidence="7">
    <location>
        <begin position="18"/>
        <end position="282"/>
    </location>
</feature>
<proteinExistence type="inferred from homology"/>
<accession>A0AAN8K3W4</accession>
<reference evidence="9 10" key="1">
    <citation type="submission" date="2024-01" db="EMBL/GenBank/DDBJ databases">
        <title>The genome of the rayed Mediterranean limpet Patella caerulea (Linnaeus, 1758).</title>
        <authorList>
            <person name="Anh-Thu Weber A."/>
            <person name="Halstead-Nussloch G."/>
        </authorList>
    </citation>
    <scope>NUCLEOTIDE SEQUENCE [LARGE SCALE GENOMIC DNA]</scope>
    <source>
        <strain evidence="9">AATW-2023a</strain>
        <tissue evidence="9">Whole specimen</tissue>
    </source>
</reference>
<keyword evidence="2 6" id="KW-0645">Protease</keyword>
<evidence type="ECO:0000256" key="7">
    <source>
        <dbReference type="SAM" id="SignalP"/>
    </source>
</evidence>
<dbReference type="Proteomes" id="UP001347796">
    <property type="component" value="Unassembled WGS sequence"/>
</dbReference>
<dbReference type="GO" id="GO:0004252">
    <property type="term" value="F:serine-type endopeptidase activity"/>
    <property type="evidence" value="ECO:0007669"/>
    <property type="project" value="InterPro"/>
</dbReference>
<evidence type="ECO:0000256" key="5">
    <source>
        <dbReference type="ARBA" id="ARBA00023157"/>
    </source>
</evidence>
<evidence type="ECO:0000256" key="1">
    <source>
        <dbReference type="ARBA" id="ARBA00007664"/>
    </source>
</evidence>
<comment type="similarity">
    <text evidence="1">Belongs to the peptidase S1 family.</text>
</comment>
<dbReference type="InterPro" id="IPR033116">
    <property type="entry name" value="TRYPSIN_SER"/>
</dbReference>
<sequence length="282" mass="30035">MEGLLAGVLCLIVTVSAAPDPTQWITAGNCGISSGRAPDPFIVGGAEVSPMYKWPWIGSLRSSGSHICGGSLIKSTAGRYFFVTAAHCTYGSNANRLSVKIGTHFRADTSESGSMILNVNRIINNPNYRATTLENDISILVLTNSESIVESNQIRPICYASRDHYAGEVCTVIGWGTTSESGSSAARLQEASKPILSDSQCSSDLGSNNYYSNSMLCSGYDAGGVDACQGDSGGPLFCQRNGVWELVGIVSWGYGCARPGRPGVYGDCWNLRDWVRQTIDSN</sequence>
<comment type="caution">
    <text evidence="9">The sequence shown here is derived from an EMBL/GenBank/DDBJ whole genome shotgun (WGS) entry which is preliminary data.</text>
</comment>
<keyword evidence="5" id="KW-1015">Disulfide bond</keyword>
<dbReference type="PANTHER" id="PTHR24252">
    <property type="entry name" value="ACROSIN-RELATED"/>
    <property type="match status" value="1"/>
</dbReference>
<dbReference type="PANTHER" id="PTHR24252:SF7">
    <property type="entry name" value="HYALIN"/>
    <property type="match status" value="1"/>
</dbReference>
<feature type="signal peptide" evidence="7">
    <location>
        <begin position="1"/>
        <end position="17"/>
    </location>
</feature>
<dbReference type="SUPFAM" id="SSF50494">
    <property type="entry name" value="Trypsin-like serine proteases"/>
    <property type="match status" value="1"/>
</dbReference>
<evidence type="ECO:0000256" key="6">
    <source>
        <dbReference type="RuleBase" id="RU363034"/>
    </source>
</evidence>
<keyword evidence="4 6" id="KW-0720">Serine protease</keyword>
<dbReference type="InterPro" id="IPR018114">
    <property type="entry name" value="TRYPSIN_HIS"/>
</dbReference>
<evidence type="ECO:0000313" key="9">
    <source>
        <dbReference type="EMBL" id="KAK6187550.1"/>
    </source>
</evidence>